<sequence>MILNKIKRSIFLFCISRICMVYGQEDEIPTPANVAVPRVTTPRATTTELVSCTSTTSPTPIPNNYCLDGSVIKIVTGTTTSPSAGSTKFGKSGLPSGNFFFDMTTTGNEGAIITEGTVDSTKGVGYSCNSSGCSLIKPDDDKTYINSKATGLTCAYLVCKTGSECICKTADAKKSYYDNTSERVINCSSNRCSLTSVAGYYIDYGSTNSSSSLTGDAPTFLITCKNNNCKSKEVSSSGFYLNTGLDKSTAPIIYSNIDAQSGTSVLTTISPKDTNGVFLDSDTISGEYYKNVIVCSSTTKCSSVTMESGMYLNADPTTSGTPVIPQLIQCTSTGCKGYTLLDDYSDSDVHSKNLYFIDGLTSKLIQCIYDSSATKCSMYTNDTAGKYYLDYASESTATCPGKNEVAESGTTPAHNKYEKGFCSLSIISCNKSQICTSHIISTNSQFIDGDSFENILMCATFGEDFFCTSLKAKDLTYYYINSGNNGEYPLLFCGVDDNTTKCTEKKASLTGYYMTDNGSIISSDPYKQNYVGYLIHCVSATQCVLSSDLANSGYYVNAGVDNTNLPLIKYDSDAPNIEEVPPAEKESYYIDASSLEYSTYSNLIYCESIKSCASIDPKDGYYYNADGDDENDRIISCSKVGCVINDSVQRCTVDEKVVPLSPGNYCYQRANDSGDDEHDINFVISEFEINSESIDPSNQNITYTSSGSVYHYVTVTLGNFPGITSLTTTLFEITSNSITRVANDGVYIINSKNERVQSISGSIDIGKSYSLYTCSQSTKLCGKIQSCKEGTYFFDEKSGKGYQCSSNEISPIDTAGYYVDSSYVVHKTLTPGVLQCEDNGSCVRYTPTNTYFINAGVDNNTKALIYCASNTCETQVASIGYYRAEFGHSGVIVCTTSTNCKISSLRYNFYLNNGEDKITKSIIVCSKGVNCETKHAYEGYYLIQENNNLLINCKMPSSCEVEEGSTGYYYNAANNYRPSDIETIIRCSPSTYTDSVLCVSEKKNEGFYLSGKGHNILVDCMGSKCKQKVVEDGIFLSAALIQTSVKNVLSQGRDKFSDEEGGDAIVVDRVERVEDNGEMLSKESNVMLKLNEQRLIGRAQSISNEPASTLIICSGGVCNELTAEELNLIPVCTYSNDMCYLDNSKNINNSQNKIITSVFAGDFCTDMNRSTIYFATETIVEYNDVISGVLSTSKTVTKNCIRATSQYSSNLFTVGNSIYRVNNGLIMEVHDKGYYFINIDKNKLVYGHEIKEYNNSNVRLYKCDGISCRIMDKPTSDTYYTDVTKRILKYSVEEGKYSFISKKDNICMFADNTCTPKYDIEENDFCITAEGYIVVAGEKIKSRETGKCYMSTSITENVLAYSYNSVLYLLNSNAAKKVVTNGYYFAENNYYNSAEYKSFNATSSGITLFGCINNSCQVYEPQPDIYYFDMITNYLIQKKDKTWISPSKVGYINVSINPEEVYIYSYTMSNTKELLLTKVNKDGWYYTIDKKMYQCTAKIKSCKEIDDTAYVFTNSNEIYYCVVDSEGEPTECNKRICTVDQIYYIKDRYYKCTNGSYMELIRSKQCDHDEVVVINFPLIYTNSFPIKIYNTISDIAKNNHHVPTQKLSRNSLETIQGVFTNCTYDAYDELANYDQICMQNYVKLNSDNEPDICSVKLLGYTYCTVEDGDDPNKCNPSSAITFKNISKWHLVKIIAAVLILFIAF</sequence>
<dbReference type="OrthoDB" id="2143232at2759"/>
<accession>A0A1Y2BEP4</accession>
<dbReference type="STRING" id="1754190.A0A1Y2BEP4"/>
<evidence type="ECO:0000256" key="1">
    <source>
        <dbReference type="SAM" id="SignalP"/>
    </source>
</evidence>
<reference evidence="2 3" key="1">
    <citation type="submission" date="2016-08" db="EMBL/GenBank/DDBJ databases">
        <title>A Parts List for Fungal Cellulosomes Revealed by Comparative Genomics.</title>
        <authorList>
            <consortium name="DOE Joint Genome Institute"/>
            <person name="Haitjema C.H."/>
            <person name="Gilmore S.P."/>
            <person name="Henske J.K."/>
            <person name="Solomon K.V."/>
            <person name="De Groot R."/>
            <person name="Kuo A."/>
            <person name="Mondo S.J."/>
            <person name="Salamov A.A."/>
            <person name="Labutti K."/>
            <person name="Zhao Z."/>
            <person name="Chiniquy J."/>
            <person name="Barry K."/>
            <person name="Brewer H.M."/>
            <person name="Purvine S.O."/>
            <person name="Wright A.T."/>
            <person name="Boxma B."/>
            <person name="Van Alen T."/>
            <person name="Hackstein J.H."/>
            <person name="Baker S.E."/>
            <person name="Grigoriev I.V."/>
            <person name="O'Malley M.A."/>
        </authorList>
    </citation>
    <scope>NUCLEOTIDE SEQUENCE [LARGE SCALE GENOMIC DNA]</scope>
    <source>
        <strain evidence="2 3">G1</strain>
    </source>
</reference>
<feature type="signal peptide" evidence="1">
    <location>
        <begin position="1"/>
        <end position="23"/>
    </location>
</feature>
<name>A0A1Y2BEP4_9FUNG</name>
<gene>
    <name evidence="2" type="ORF">LY90DRAFT_673388</name>
</gene>
<evidence type="ECO:0000313" key="2">
    <source>
        <dbReference type="EMBL" id="ORY33301.1"/>
    </source>
</evidence>
<dbReference type="EMBL" id="MCOG01000160">
    <property type="protein sequence ID" value="ORY33301.1"/>
    <property type="molecule type" value="Genomic_DNA"/>
</dbReference>
<organism evidence="2 3">
    <name type="scientific">Neocallimastix californiae</name>
    <dbReference type="NCBI Taxonomy" id="1754190"/>
    <lineage>
        <taxon>Eukaryota</taxon>
        <taxon>Fungi</taxon>
        <taxon>Fungi incertae sedis</taxon>
        <taxon>Chytridiomycota</taxon>
        <taxon>Chytridiomycota incertae sedis</taxon>
        <taxon>Neocallimastigomycetes</taxon>
        <taxon>Neocallimastigales</taxon>
        <taxon>Neocallimastigaceae</taxon>
        <taxon>Neocallimastix</taxon>
    </lineage>
</organism>
<protein>
    <submittedName>
        <fullName evidence="2">Scaffoldin</fullName>
    </submittedName>
</protein>
<feature type="chain" id="PRO_5013299498" evidence="1">
    <location>
        <begin position="24"/>
        <end position="1704"/>
    </location>
</feature>
<keyword evidence="3" id="KW-1185">Reference proteome</keyword>
<keyword evidence="1" id="KW-0732">Signal</keyword>
<evidence type="ECO:0000313" key="3">
    <source>
        <dbReference type="Proteomes" id="UP000193920"/>
    </source>
</evidence>
<proteinExistence type="predicted"/>
<comment type="caution">
    <text evidence="2">The sequence shown here is derived from an EMBL/GenBank/DDBJ whole genome shotgun (WGS) entry which is preliminary data.</text>
</comment>
<dbReference type="Proteomes" id="UP000193920">
    <property type="component" value="Unassembled WGS sequence"/>
</dbReference>